<evidence type="ECO:0000313" key="3">
    <source>
        <dbReference type="Proteomes" id="UP000247702"/>
    </source>
</evidence>
<comment type="caution">
    <text evidence="2">The sequence shown here is derived from an EMBL/GenBank/DDBJ whole genome shotgun (WGS) entry which is preliminary data.</text>
</comment>
<name>A0A2Z6RY21_9GLOM</name>
<dbReference type="AlphaFoldDB" id="A0A2Z6RY21"/>
<feature type="region of interest" description="Disordered" evidence="1">
    <location>
        <begin position="49"/>
        <end position="72"/>
    </location>
</feature>
<evidence type="ECO:0000313" key="2">
    <source>
        <dbReference type="EMBL" id="GBC07151.1"/>
    </source>
</evidence>
<accession>A0A2Z6RY21</accession>
<proteinExistence type="predicted"/>
<organism evidence="2 3">
    <name type="scientific">Rhizophagus clarus</name>
    <dbReference type="NCBI Taxonomy" id="94130"/>
    <lineage>
        <taxon>Eukaryota</taxon>
        <taxon>Fungi</taxon>
        <taxon>Fungi incertae sedis</taxon>
        <taxon>Mucoromycota</taxon>
        <taxon>Glomeromycotina</taxon>
        <taxon>Glomeromycetes</taxon>
        <taxon>Glomerales</taxon>
        <taxon>Glomeraceae</taxon>
        <taxon>Rhizophagus</taxon>
    </lineage>
</organism>
<protein>
    <submittedName>
        <fullName evidence="2">Uncharacterized protein</fullName>
    </submittedName>
</protein>
<keyword evidence="3" id="KW-1185">Reference proteome</keyword>
<evidence type="ECO:0000256" key="1">
    <source>
        <dbReference type="SAM" id="MobiDB-lite"/>
    </source>
</evidence>
<sequence>MAYGENSNPEHSKYQKMAAYLRISALNCSFMYQVALRVMDHAYRIHLLSSHPDDDSEDGTDTDIDINIIEDS</sequence>
<gene>
    <name evidence="2" type="ORF">RclHR1_07290013</name>
</gene>
<feature type="compositionally biased region" description="Acidic residues" evidence="1">
    <location>
        <begin position="54"/>
        <end position="72"/>
    </location>
</feature>
<reference evidence="2 3" key="1">
    <citation type="submission" date="2017-11" db="EMBL/GenBank/DDBJ databases">
        <title>The genome of Rhizophagus clarus HR1 reveals common genetic basis of auxotrophy among arbuscular mycorrhizal fungi.</title>
        <authorList>
            <person name="Kobayashi Y."/>
        </authorList>
    </citation>
    <scope>NUCLEOTIDE SEQUENCE [LARGE SCALE GENOMIC DNA]</scope>
    <source>
        <strain evidence="2 3">HR1</strain>
    </source>
</reference>
<dbReference type="EMBL" id="BEXD01004125">
    <property type="protein sequence ID" value="GBC07151.1"/>
    <property type="molecule type" value="Genomic_DNA"/>
</dbReference>
<dbReference type="Proteomes" id="UP000247702">
    <property type="component" value="Unassembled WGS sequence"/>
</dbReference>